<proteinExistence type="predicted"/>
<keyword evidence="1" id="KW-0479">Metal-binding</keyword>
<dbReference type="InterPro" id="IPR007527">
    <property type="entry name" value="Znf_SWIM"/>
</dbReference>
<organism evidence="4 5">
    <name type="scientific">Candidatus Methanocrinis natronophilus</name>
    <dbReference type="NCBI Taxonomy" id="3033396"/>
    <lineage>
        <taxon>Archaea</taxon>
        <taxon>Methanobacteriati</taxon>
        <taxon>Methanobacteriota</taxon>
        <taxon>Stenosarchaea group</taxon>
        <taxon>Methanomicrobia</taxon>
        <taxon>Methanotrichales</taxon>
        <taxon>Methanotrichaceae</taxon>
        <taxon>Methanocrinis</taxon>
    </lineage>
</organism>
<feature type="domain" description="SWIM-type" evidence="3">
    <location>
        <begin position="133"/>
        <end position="168"/>
    </location>
</feature>
<dbReference type="PANTHER" id="PTHR38133">
    <property type="entry name" value="SLR1429 PROTEIN"/>
    <property type="match status" value="1"/>
</dbReference>
<name>A0ABT5XAT9_9EURY</name>
<evidence type="ECO:0000259" key="3">
    <source>
        <dbReference type="PROSITE" id="PS50966"/>
    </source>
</evidence>
<accession>A0ABT5XAT9</accession>
<keyword evidence="1" id="KW-0862">Zinc</keyword>
<dbReference type="Proteomes" id="UP001220010">
    <property type="component" value="Unassembled WGS sequence"/>
</dbReference>
<protein>
    <submittedName>
        <fullName evidence="4">SWIM zinc finger family protein</fullName>
    </submittedName>
</protein>
<dbReference type="RefSeq" id="WP_316967559.1">
    <property type="nucleotide sequence ID" value="NZ_JARFPK010000069.1"/>
</dbReference>
<comment type="caution">
    <text evidence="4">The sequence shown here is derived from an EMBL/GenBank/DDBJ whole genome shotgun (WGS) entry which is preliminary data.</text>
</comment>
<dbReference type="Pfam" id="PF04434">
    <property type="entry name" value="SWIM"/>
    <property type="match status" value="1"/>
</dbReference>
<dbReference type="PROSITE" id="PS50966">
    <property type="entry name" value="ZF_SWIM"/>
    <property type="match status" value="1"/>
</dbReference>
<keyword evidence="1" id="KW-0863">Zinc-finger</keyword>
<evidence type="ECO:0000256" key="2">
    <source>
        <dbReference type="SAM" id="MobiDB-lite"/>
    </source>
</evidence>
<sequence length="295" mass="33207">MMPGYWGYYETRKPIEVEDGIKAKSRRGAIGEKWWSKRWVALLESFKMGARLGRGRSYARKGQVVSIDVQKGLVRSQVQGVMSQPYDIEIRLASISDDHWEKAVDAMASKAIFAAKLLSGEMPKDIEEAFVDAGCSLFPKKKDIKTDCSCPDWADPCKHIAAVYYILAEKFDEDPFLIFKLRGRTKEEIVEALRERRASTIPEDEVEAPEDESPPLDERPLEERIDRFWELGDELDLVAPRPRPPEVPGAVLKRLGDAPVSIDGANLASCLPRAYEVAGRAARDMAAKNRNLDLI</sequence>
<feature type="compositionally biased region" description="Acidic residues" evidence="2">
    <location>
        <begin position="202"/>
        <end position="215"/>
    </location>
</feature>
<evidence type="ECO:0000256" key="1">
    <source>
        <dbReference type="PROSITE-ProRule" id="PRU00325"/>
    </source>
</evidence>
<evidence type="ECO:0000313" key="4">
    <source>
        <dbReference type="EMBL" id="MDF0591834.1"/>
    </source>
</evidence>
<dbReference type="EMBL" id="JARFPK010000069">
    <property type="protein sequence ID" value="MDF0591834.1"/>
    <property type="molecule type" value="Genomic_DNA"/>
</dbReference>
<evidence type="ECO:0000313" key="5">
    <source>
        <dbReference type="Proteomes" id="UP001220010"/>
    </source>
</evidence>
<feature type="region of interest" description="Disordered" evidence="2">
    <location>
        <begin position="200"/>
        <end position="219"/>
    </location>
</feature>
<gene>
    <name evidence="4" type="ORF">P0O15_11770</name>
</gene>
<reference evidence="4 5" key="1">
    <citation type="submission" date="2023-03" db="EMBL/GenBank/DDBJ databases">
        <title>WGS of Methanotrichaceae archaeon Mx.</title>
        <authorList>
            <person name="Sorokin D.Y."/>
            <person name="Merkel A.Y."/>
        </authorList>
    </citation>
    <scope>NUCLEOTIDE SEQUENCE [LARGE SCALE GENOMIC DNA]</scope>
    <source>
        <strain evidence="4 5">Mx</strain>
    </source>
</reference>
<dbReference type="PANTHER" id="PTHR38133:SF1">
    <property type="entry name" value="SLR1429 PROTEIN"/>
    <property type="match status" value="1"/>
</dbReference>
<keyword evidence="5" id="KW-1185">Reference proteome</keyword>